<protein>
    <submittedName>
        <fullName evidence="1">Uncharacterized protein</fullName>
    </submittedName>
</protein>
<evidence type="ECO:0000313" key="1">
    <source>
        <dbReference type="EMBL" id="KKN28376.1"/>
    </source>
</evidence>
<name>A0A0F9RTS0_9ZZZZ</name>
<comment type="caution">
    <text evidence="1">The sequence shown here is derived from an EMBL/GenBank/DDBJ whole genome shotgun (WGS) entry which is preliminary data.</text>
</comment>
<dbReference type="EMBL" id="LAZR01002570">
    <property type="protein sequence ID" value="KKN28376.1"/>
    <property type="molecule type" value="Genomic_DNA"/>
</dbReference>
<sequence>MCNCVLCNKLETKNNPFVPLTFENQSDEAQKPIHFNCFPNYLRMLKQAEKEGIYYFTVHIYNDLSMEEGPEEDFITTYENKIKDEIYYEAEVIEFLNMFKRGKRYYTLTKKDQARFDALKKKMG</sequence>
<dbReference type="AlphaFoldDB" id="A0A0F9RTS0"/>
<proteinExistence type="predicted"/>
<organism evidence="1">
    <name type="scientific">marine sediment metagenome</name>
    <dbReference type="NCBI Taxonomy" id="412755"/>
    <lineage>
        <taxon>unclassified sequences</taxon>
        <taxon>metagenomes</taxon>
        <taxon>ecological metagenomes</taxon>
    </lineage>
</organism>
<reference evidence="1" key="1">
    <citation type="journal article" date="2015" name="Nature">
        <title>Complex archaea that bridge the gap between prokaryotes and eukaryotes.</title>
        <authorList>
            <person name="Spang A."/>
            <person name="Saw J.H."/>
            <person name="Jorgensen S.L."/>
            <person name="Zaremba-Niedzwiedzka K."/>
            <person name="Martijn J."/>
            <person name="Lind A.E."/>
            <person name="van Eijk R."/>
            <person name="Schleper C."/>
            <person name="Guy L."/>
            <person name="Ettema T.J."/>
        </authorList>
    </citation>
    <scope>NUCLEOTIDE SEQUENCE</scope>
</reference>
<gene>
    <name evidence="1" type="ORF">LCGC14_0855020</name>
</gene>
<accession>A0A0F9RTS0</accession>